<evidence type="ECO:0000313" key="2">
    <source>
        <dbReference type="EMBL" id="KDQ20575.1"/>
    </source>
</evidence>
<dbReference type="STRING" id="930990.A0A067N0U1"/>
<feature type="compositionally biased region" description="Polar residues" evidence="1">
    <location>
        <begin position="189"/>
        <end position="204"/>
    </location>
</feature>
<organism evidence="2 3">
    <name type="scientific">Botryobasidium botryosum (strain FD-172 SS1)</name>
    <dbReference type="NCBI Taxonomy" id="930990"/>
    <lineage>
        <taxon>Eukaryota</taxon>
        <taxon>Fungi</taxon>
        <taxon>Dikarya</taxon>
        <taxon>Basidiomycota</taxon>
        <taxon>Agaricomycotina</taxon>
        <taxon>Agaricomycetes</taxon>
        <taxon>Cantharellales</taxon>
        <taxon>Botryobasidiaceae</taxon>
        <taxon>Botryobasidium</taxon>
    </lineage>
</organism>
<keyword evidence="3" id="KW-1185">Reference proteome</keyword>
<accession>A0A067N0U1</accession>
<feature type="non-terminal residue" evidence="2">
    <location>
        <position position="234"/>
    </location>
</feature>
<dbReference type="EMBL" id="KL198017">
    <property type="protein sequence ID" value="KDQ20575.1"/>
    <property type="molecule type" value="Genomic_DNA"/>
</dbReference>
<dbReference type="SUPFAM" id="SSF54197">
    <property type="entry name" value="HIT-like"/>
    <property type="match status" value="1"/>
</dbReference>
<dbReference type="Gene3D" id="3.30.428.10">
    <property type="entry name" value="HIT-like"/>
    <property type="match status" value="1"/>
</dbReference>
<name>A0A067N0U1_BOTB1</name>
<dbReference type="InterPro" id="IPR036265">
    <property type="entry name" value="HIT-like_sf"/>
</dbReference>
<proteinExistence type="predicted"/>
<dbReference type="OrthoDB" id="3361363at2759"/>
<evidence type="ECO:0000313" key="3">
    <source>
        <dbReference type="Proteomes" id="UP000027195"/>
    </source>
</evidence>
<protein>
    <recommendedName>
        <fullName evidence="4">HIT domain-containing protein</fullName>
    </recommendedName>
</protein>
<dbReference type="InParanoid" id="A0A067N0U1"/>
<dbReference type="HOGENOM" id="CLU_069444_0_0_1"/>
<sequence>YAPRAGCPLCTVASAPNPPALATPRVSCAHASGDPAPPQIIWKDDNVTAYVETNNPVSSKGHVIIALNLHVPSIYAFSSADIPLLVHIQSLGIHLLRSLDPASSSPPLRLSPAVPTTLQPPRCPEPFRIGFITPPFRDSKIPITDHVHAHAFIGPPHLAGWFRGVAYSSLAWYSIDDLIAEIRESTSNNRVKSSYPSSDHTTPTARPIDFVPSAGARSGGADGAEALVHPIPLP</sequence>
<dbReference type="Proteomes" id="UP000027195">
    <property type="component" value="Unassembled WGS sequence"/>
</dbReference>
<reference evidence="3" key="1">
    <citation type="journal article" date="2014" name="Proc. Natl. Acad. Sci. U.S.A.">
        <title>Extensive sampling of basidiomycete genomes demonstrates inadequacy of the white-rot/brown-rot paradigm for wood decay fungi.</title>
        <authorList>
            <person name="Riley R."/>
            <person name="Salamov A.A."/>
            <person name="Brown D.W."/>
            <person name="Nagy L.G."/>
            <person name="Floudas D."/>
            <person name="Held B.W."/>
            <person name="Levasseur A."/>
            <person name="Lombard V."/>
            <person name="Morin E."/>
            <person name="Otillar R."/>
            <person name="Lindquist E.A."/>
            <person name="Sun H."/>
            <person name="LaButti K.M."/>
            <person name="Schmutz J."/>
            <person name="Jabbour D."/>
            <person name="Luo H."/>
            <person name="Baker S.E."/>
            <person name="Pisabarro A.G."/>
            <person name="Walton J.D."/>
            <person name="Blanchette R.A."/>
            <person name="Henrissat B."/>
            <person name="Martin F."/>
            <person name="Cullen D."/>
            <person name="Hibbett D.S."/>
            <person name="Grigoriev I.V."/>
        </authorList>
    </citation>
    <scope>NUCLEOTIDE SEQUENCE [LARGE SCALE GENOMIC DNA]</scope>
    <source>
        <strain evidence="3">FD-172 SS1</strain>
    </source>
</reference>
<feature type="region of interest" description="Disordered" evidence="1">
    <location>
        <begin position="189"/>
        <end position="234"/>
    </location>
</feature>
<feature type="non-terminal residue" evidence="2">
    <location>
        <position position="1"/>
    </location>
</feature>
<gene>
    <name evidence="2" type="ORF">BOTBODRAFT_83988</name>
</gene>
<evidence type="ECO:0000256" key="1">
    <source>
        <dbReference type="SAM" id="MobiDB-lite"/>
    </source>
</evidence>
<dbReference type="AlphaFoldDB" id="A0A067N0U1"/>
<evidence type="ECO:0008006" key="4">
    <source>
        <dbReference type="Google" id="ProtNLM"/>
    </source>
</evidence>